<dbReference type="PROSITE" id="PS51039">
    <property type="entry name" value="ZF_AN1"/>
    <property type="match status" value="1"/>
</dbReference>
<evidence type="ECO:0000256" key="3">
    <source>
        <dbReference type="ARBA" id="ARBA00022833"/>
    </source>
</evidence>
<dbReference type="InterPro" id="IPR050652">
    <property type="entry name" value="AN1_A20_ZnFinger"/>
</dbReference>
<organism evidence="8">
    <name type="scientific">Pyrodinium bahamense</name>
    <dbReference type="NCBI Taxonomy" id="73915"/>
    <lineage>
        <taxon>Eukaryota</taxon>
        <taxon>Sar</taxon>
        <taxon>Alveolata</taxon>
        <taxon>Dinophyceae</taxon>
        <taxon>Gonyaulacales</taxon>
        <taxon>Pyrocystaceae</taxon>
        <taxon>Pyrodinium</taxon>
    </lineage>
</organism>
<feature type="domain" description="AN1-type" evidence="7">
    <location>
        <begin position="251"/>
        <end position="297"/>
    </location>
</feature>
<keyword evidence="2 4" id="KW-0863">Zinc-finger</keyword>
<name>A0A7S0B9H6_9DINO</name>
<evidence type="ECO:0000256" key="2">
    <source>
        <dbReference type="ARBA" id="ARBA00022771"/>
    </source>
</evidence>
<feature type="region of interest" description="Disordered" evidence="5">
    <location>
        <begin position="223"/>
        <end position="246"/>
    </location>
</feature>
<dbReference type="InterPro" id="IPR029071">
    <property type="entry name" value="Ubiquitin-like_domsf"/>
</dbReference>
<dbReference type="PANTHER" id="PTHR10634:SF149">
    <property type="entry name" value="AN1-TYPE DOMAIN-CONTAINING PROTEIN-RELATED"/>
    <property type="match status" value="1"/>
</dbReference>
<dbReference type="SMART" id="SM00213">
    <property type="entry name" value="UBQ"/>
    <property type="match status" value="1"/>
</dbReference>
<dbReference type="SUPFAM" id="SSF118310">
    <property type="entry name" value="AN1-like Zinc finger"/>
    <property type="match status" value="1"/>
</dbReference>
<dbReference type="InterPro" id="IPR035896">
    <property type="entry name" value="AN1-like_Znf"/>
</dbReference>
<dbReference type="InterPro" id="IPR000058">
    <property type="entry name" value="Znf_AN1"/>
</dbReference>
<feature type="region of interest" description="Disordered" evidence="5">
    <location>
        <begin position="27"/>
        <end position="52"/>
    </location>
</feature>
<dbReference type="PROSITE" id="PS50053">
    <property type="entry name" value="UBIQUITIN_2"/>
    <property type="match status" value="1"/>
</dbReference>
<dbReference type="AlphaFoldDB" id="A0A7S0B9H6"/>
<evidence type="ECO:0000256" key="4">
    <source>
        <dbReference type="PROSITE-ProRule" id="PRU00449"/>
    </source>
</evidence>
<keyword evidence="3" id="KW-0862">Zinc</keyword>
<dbReference type="EMBL" id="HBEG01049640">
    <property type="protein sequence ID" value="CAD8386573.1"/>
    <property type="molecule type" value="Transcribed_RNA"/>
</dbReference>
<proteinExistence type="predicted"/>
<protein>
    <recommendedName>
        <fullName evidence="9">Ubiquitin-like domain-containing protein</fullName>
    </recommendedName>
</protein>
<evidence type="ECO:0000259" key="7">
    <source>
        <dbReference type="PROSITE" id="PS51039"/>
    </source>
</evidence>
<evidence type="ECO:0000259" key="6">
    <source>
        <dbReference type="PROSITE" id="PS50053"/>
    </source>
</evidence>
<dbReference type="Pfam" id="PF00240">
    <property type="entry name" value="ubiquitin"/>
    <property type="match status" value="1"/>
</dbReference>
<accession>A0A7S0B9H6</accession>
<dbReference type="SUPFAM" id="SSF54236">
    <property type="entry name" value="Ubiquitin-like"/>
    <property type="match status" value="1"/>
</dbReference>
<evidence type="ECO:0000256" key="5">
    <source>
        <dbReference type="SAM" id="MobiDB-lite"/>
    </source>
</evidence>
<gene>
    <name evidence="8" type="ORF">PBAH0796_LOCUS30261</name>
</gene>
<dbReference type="InterPro" id="IPR000626">
    <property type="entry name" value="Ubiquitin-like_dom"/>
</dbReference>
<dbReference type="Gene3D" id="3.10.20.90">
    <property type="entry name" value="Phosphatidylinositol 3-kinase Catalytic Subunit, Chain A, domain 1"/>
    <property type="match status" value="1"/>
</dbReference>
<evidence type="ECO:0008006" key="9">
    <source>
        <dbReference type="Google" id="ProtNLM"/>
    </source>
</evidence>
<dbReference type="Pfam" id="PF01428">
    <property type="entry name" value="zf-AN1"/>
    <property type="match status" value="1"/>
</dbReference>
<evidence type="ECO:0000256" key="1">
    <source>
        <dbReference type="ARBA" id="ARBA00022723"/>
    </source>
</evidence>
<dbReference type="Gene3D" id="4.10.1110.10">
    <property type="entry name" value="AN1-like Zinc finger"/>
    <property type="match status" value="1"/>
</dbReference>
<evidence type="ECO:0000313" key="8">
    <source>
        <dbReference type="EMBL" id="CAD8386573.1"/>
    </source>
</evidence>
<reference evidence="8" key="1">
    <citation type="submission" date="2021-01" db="EMBL/GenBank/DDBJ databases">
        <authorList>
            <person name="Corre E."/>
            <person name="Pelletier E."/>
            <person name="Niang G."/>
            <person name="Scheremetjew M."/>
            <person name="Finn R."/>
            <person name="Kale V."/>
            <person name="Holt S."/>
            <person name="Cochrane G."/>
            <person name="Meng A."/>
            <person name="Brown T."/>
            <person name="Cohen L."/>
        </authorList>
    </citation>
    <scope>NUCLEOTIDE SEQUENCE</scope>
    <source>
        <strain evidence="8">Pbaha01</strain>
    </source>
</reference>
<feature type="domain" description="Ubiquitin-like" evidence="6">
    <location>
        <begin position="87"/>
        <end position="147"/>
    </location>
</feature>
<sequence>MGDAPDDPPRPPPSPFVARLREEVETARQWEHQPSVASWLAPRGSRLQSRGSVRGVRFADEPEVRPPAPIINLRFKGSAAKPFKIDDVSADITVRDLKMLCESTCSLEPDQQRMLYKGRILQDSQTLEEAGLPTGAAIFLVRGSSGAAPAAAAQSSAKEQREREMEQERAWYRRELEAAALLAGPPCLDCGVNPGRLQTHGLCSICFQEQVVKENRLLKKRREEARRREQEALEREARRKREEEERERRMQQDVTRCYACRKKIGLTGFQCQCGYFFCSAHRYAEDHSCTFDHKARGREILAKQSAQGLKD</sequence>
<dbReference type="PANTHER" id="PTHR10634">
    <property type="entry name" value="AN1-TYPE ZINC FINGER PROTEIN"/>
    <property type="match status" value="1"/>
</dbReference>
<dbReference type="SMART" id="SM00154">
    <property type="entry name" value="ZnF_AN1"/>
    <property type="match status" value="1"/>
</dbReference>
<dbReference type="GO" id="GO:0008270">
    <property type="term" value="F:zinc ion binding"/>
    <property type="evidence" value="ECO:0007669"/>
    <property type="project" value="UniProtKB-KW"/>
</dbReference>
<keyword evidence="1" id="KW-0479">Metal-binding</keyword>